<dbReference type="Pfam" id="PF00534">
    <property type="entry name" value="Glycos_transf_1"/>
    <property type="match status" value="1"/>
</dbReference>
<comment type="caution">
    <text evidence="3">The sequence shown here is derived from an EMBL/GenBank/DDBJ whole genome shotgun (WGS) entry which is preliminary data.</text>
</comment>
<sequence>MKIIFGMTHSEAGGLVEIWNDVATGLGERGHDTGCFALYPKTDNSPSPPLWHHVASERPSSLFAAVRLVRRLMAYLKAERPDMVVTAMPLANVLLPLAATLAGVRTRLVISHHSPVETHSKWLDRLDGLTGRLDVVTSIVSVSKAVDASLQAKPLAYRRKCLVIGNALPRHIEVMIEGLRAKAIDTRITGPVIALGRLSYQKNYPLLIAAMAHAPKVRLEIVGAGEDEAALRGLAADLNVKDQVAFLGHMPRAQALARAARAAIFVQVSHYEGHSLALIEAARLGLPLIVSDVAVQVEGVTARDGTLCGQVVPLDDPQRLGAIMVELLQSPDQYAHWAQRARRLGLEASNAIMVDRYERLMGAGAAC</sequence>
<feature type="domain" description="Glycosyltransferase subfamily 4-like N-terminal" evidence="2">
    <location>
        <begin position="13"/>
        <end position="154"/>
    </location>
</feature>
<evidence type="ECO:0000259" key="2">
    <source>
        <dbReference type="Pfam" id="PF13439"/>
    </source>
</evidence>
<feature type="domain" description="Glycosyl transferase family 1" evidence="1">
    <location>
        <begin position="192"/>
        <end position="343"/>
    </location>
</feature>
<protein>
    <submittedName>
        <fullName evidence="3">Glycosyltransferase</fullName>
    </submittedName>
</protein>
<name>A0A7X9ZUB6_9SPHN</name>
<dbReference type="Gene3D" id="3.40.50.2000">
    <property type="entry name" value="Glycogen Phosphorylase B"/>
    <property type="match status" value="2"/>
</dbReference>
<dbReference type="AlphaFoldDB" id="A0A7X9ZUB6"/>
<dbReference type="Pfam" id="PF13439">
    <property type="entry name" value="Glyco_transf_4"/>
    <property type="match status" value="1"/>
</dbReference>
<dbReference type="InterPro" id="IPR028098">
    <property type="entry name" value="Glyco_trans_4-like_N"/>
</dbReference>
<dbReference type="Proteomes" id="UP000519023">
    <property type="component" value="Unassembled WGS sequence"/>
</dbReference>
<evidence type="ECO:0000259" key="1">
    <source>
        <dbReference type="Pfam" id="PF00534"/>
    </source>
</evidence>
<keyword evidence="3" id="KW-0808">Transferase</keyword>
<evidence type="ECO:0000313" key="4">
    <source>
        <dbReference type="Proteomes" id="UP000519023"/>
    </source>
</evidence>
<dbReference type="SUPFAM" id="SSF53756">
    <property type="entry name" value="UDP-Glycosyltransferase/glycogen phosphorylase"/>
    <property type="match status" value="1"/>
</dbReference>
<accession>A0A7X9ZUB6</accession>
<dbReference type="InterPro" id="IPR001296">
    <property type="entry name" value="Glyco_trans_1"/>
</dbReference>
<dbReference type="PANTHER" id="PTHR12526">
    <property type="entry name" value="GLYCOSYLTRANSFERASE"/>
    <property type="match status" value="1"/>
</dbReference>
<gene>
    <name evidence="3" type="ORF">HHL08_22475</name>
</gene>
<dbReference type="EMBL" id="JABBFV010000028">
    <property type="protein sequence ID" value="NML12863.1"/>
    <property type="molecule type" value="Genomic_DNA"/>
</dbReference>
<evidence type="ECO:0000313" key="3">
    <source>
        <dbReference type="EMBL" id="NML12863.1"/>
    </source>
</evidence>
<proteinExistence type="predicted"/>
<keyword evidence="4" id="KW-1185">Reference proteome</keyword>
<organism evidence="3 4">
    <name type="scientific">Sphingobium psychrophilum</name>
    <dbReference type="NCBI Taxonomy" id="2728834"/>
    <lineage>
        <taxon>Bacteria</taxon>
        <taxon>Pseudomonadati</taxon>
        <taxon>Pseudomonadota</taxon>
        <taxon>Alphaproteobacteria</taxon>
        <taxon>Sphingomonadales</taxon>
        <taxon>Sphingomonadaceae</taxon>
        <taxon>Sphingobium</taxon>
    </lineage>
</organism>
<reference evidence="3 4" key="1">
    <citation type="submission" date="2020-04" db="EMBL/GenBank/DDBJ databases">
        <title>Sphingobium sp. AR-3-1 isolated from Arctic soil.</title>
        <authorList>
            <person name="Dahal R.H."/>
            <person name="Chaudhary D.K."/>
        </authorList>
    </citation>
    <scope>NUCLEOTIDE SEQUENCE [LARGE SCALE GENOMIC DNA]</scope>
    <source>
        <strain evidence="3 4">AR-3-1</strain>
    </source>
</reference>
<dbReference type="GO" id="GO:0016757">
    <property type="term" value="F:glycosyltransferase activity"/>
    <property type="evidence" value="ECO:0007669"/>
    <property type="project" value="InterPro"/>
</dbReference>